<keyword evidence="3" id="KW-0378">Hydrolase</keyword>
<dbReference type="InterPro" id="IPR019079">
    <property type="entry name" value="Capsule_synth_CapA"/>
</dbReference>
<dbReference type="AlphaFoldDB" id="A0AAU8JUA4"/>
<dbReference type="InterPro" id="IPR052169">
    <property type="entry name" value="CW_Biosynth-Accessory"/>
</dbReference>
<sequence>MSSEVHPVEYGGTARPVTVALAGDTMLGRSVARQVAAGAGLAELFAPEVRRVAAEADLFVLNLECCVSARGGRWPDPGKQFFFRAPPRTADLLAELGVDCVTLANNHALDYGRTALDDTLTHLAAAGVRTVGAGEDLRAAREYAVLTAHGLRIAVVGVTDHPADFAAGPDRSGVAHADLRHGAPDWLAALVERAAEEADAVLVTPHWGPNMTSGPAPYIRRAAAELLEAGATLVAGHSAHVFHGAADRVLYDLGDFLDDYAVDPVLRNDLGLLFLVTFAPEGVPVRVAAVPLHLDYCRTEPARGGRRRWIRERFTGACAELGTGVAAEGDRLVIDWSGQRVGG</sequence>
<dbReference type="PANTHER" id="PTHR33393:SF11">
    <property type="entry name" value="POLYGLUTAMINE SYNTHESIS ACCESSORY PROTEIN RV0574C-RELATED"/>
    <property type="match status" value="1"/>
</dbReference>
<dbReference type="Pfam" id="PF09587">
    <property type="entry name" value="PGA_cap"/>
    <property type="match status" value="1"/>
</dbReference>
<dbReference type="SMART" id="SM00854">
    <property type="entry name" value="PGA_cap"/>
    <property type="match status" value="1"/>
</dbReference>
<dbReference type="SUPFAM" id="SSF56300">
    <property type="entry name" value="Metallo-dependent phosphatases"/>
    <property type="match status" value="1"/>
</dbReference>
<dbReference type="Gene3D" id="3.60.21.10">
    <property type="match status" value="1"/>
</dbReference>
<dbReference type="RefSeq" id="WP_354638820.1">
    <property type="nucleotide sequence ID" value="NZ_CP159872.1"/>
</dbReference>
<evidence type="ECO:0000313" key="3">
    <source>
        <dbReference type="EMBL" id="XCM78709.1"/>
    </source>
</evidence>
<protein>
    <submittedName>
        <fullName evidence="3">CapA family protein</fullName>
        <ecNumber evidence="3">3.1.-.-</ecNumber>
    </submittedName>
</protein>
<proteinExistence type="inferred from homology"/>
<evidence type="ECO:0000256" key="1">
    <source>
        <dbReference type="ARBA" id="ARBA00005662"/>
    </source>
</evidence>
<feature type="domain" description="Capsule synthesis protein CapA" evidence="2">
    <location>
        <begin position="18"/>
        <end position="260"/>
    </location>
</feature>
<comment type="similarity">
    <text evidence="1">Belongs to the CapA family.</text>
</comment>
<accession>A0AAU8JUA4</accession>
<evidence type="ECO:0000259" key="2">
    <source>
        <dbReference type="SMART" id="SM00854"/>
    </source>
</evidence>
<organism evidence="3">
    <name type="scientific">Kitasatospora camelliae</name>
    <dbReference type="NCBI Taxonomy" id="3156397"/>
    <lineage>
        <taxon>Bacteria</taxon>
        <taxon>Bacillati</taxon>
        <taxon>Actinomycetota</taxon>
        <taxon>Actinomycetes</taxon>
        <taxon>Kitasatosporales</taxon>
        <taxon>Streptomycetaceae</taxon>
        <taxon>Kitasatospora</taxon>
    </lineage>
</organism>
<reference evidence="3" key="1">
    <citation type="submission" date="2024-06" db="EMBL/GenBank/DDBJ databases">
        <title>The genome sequences of Kitasatospora sp. strain HUAS MG31.</title>
        <authorList>
            <person name="Mo P."/>
        </authorList>
    </citation>
    <scope>NUCLEOTIDE SEQUENCE</scope>
    <source>
        <strain evidence="3">HUAS MG31</strain>
    </source>
</reference>
<dbReference type="EMBL" id="CP159872">
    <property type="protein sequence ID" value="XCM78709.1"/>
    <property type="molecule type" value="Genomic_DNA"/>
</dbReference>
<dbReference type="EC" id="3.1.-.-" evidence="3"/>
<name>A0AAU8JUA4_9ACTN</name>
<dbReference type="GO" id="GO:0016787">
    <property type="term" value="F:hydrolase activity"/>
    <property type="evidence" value="ECO:0007669"/>
    <property type="project" value="UniProtKB-KW"/>
</dbReference>
<gene>
    <name evidence="3" type="ORF">ABWK59_07070</name>
</gene>
<dbReference type="PANTHER" id="PTHR33393">
    <property type="entry name" value="POLYGLUTAMINE SYNTHESIS ACCESSORY PROTEIN RV0574C-RELATED"/>
    <property type="match status" value="1"/>
</dbReference>
<dbReference type="CDD" id="cd07381">
    <property type="entry name" value="MPP_CapA"/>
    <property type="match status" value="1"/>
</dbReference>
<dbReference type="InterPro" id="IPR029052">
    <property type="entry name" value="Metallo-depent_PP-like"/>
</dbReference>
<dbReference type="KEGG" id="kcm:ABWK59_07070"/>